<dbReference type="PROSITE" id="PS51257">
    <property type="entry name" value="PROKAR_LIPOPROTEIN"/>
    <property type="match status" value="1"/>
</dbReference>
<accession>A0A5N0EF22</accession>
<name>A0A5N0EF22_9NOCA</name>
<keyword evidence="1" id="KW-0732">Signal</keyword>
<dbReference type="Proteomes" id="UP000323876">
    <property type="component" value="Unassembled WGS sequence"/>
</dbReference>
<comment type="caution">
    <text evidence="2">The sequence shown here is derived from an EMBL/GenBank/DDBJ whole genome shotgun (WGS) entry which is preliminary data.</text>
</comment>
<dbReference type="RefSeq" id="WP_150403470.1">
    <property type="nucleotide sequence ID" value="NZ_VXLC01000008.1"/>
</dbReference>
<reference evidence="2 3" key="1">
    <citation type="submission" date="2019-09" db="EMBL/GenBank/DDBJ databases">
        <authorList>
            <person name="Wang X."/>
        </authorList>
    </citation>
    <scope>NUCLEOTIDE SEQUENCE [LARGE SCALE GENOMIC DNA]</scope>
    <source>
        <strain evidence="2 3">CICC 11023</strain>
    </source>
</reference>
<sequence>MRINLTRTLIALPFAAFLAAGCSIGTSAPAAPNSQSVQQVTAGAAQLATLISTGQYKAAYAMRSTKCQAVISEEEYENGIRNLYGVRRDLVSIPPSIVVTSADADRAAVQVIYHDEPAALSDDRGPRRWVKENGTWKFDNCE</sequence>
<proteinExistence type="predicted"/>
<gene>
    <name evidence="2" type="ORF">F3087_19735</name>
</gene>
<evidence type="ECO:0000256" key="1">
    <source>
        <dbReference type="SAM" id="SignalP"/>
    </source>
</evidence>
<evidence type="ECO:0000313" key="2">
    <source>
        <dbReference type="EMBL" id="KAA8887139.1"/>
    </source>
</evidence>
<dbReference type="EMBL" id="VXLC01000008">
    <property type="protein sequence ID" value="KAA8887139.1"/>
    <property type="molecule type" value="Genomic_DNA"/>
</dbReference>
<evidence type="ECO:0008006" key="4">
    <source>
        <dbReference type="Google" id="ProtNLM"/>
    </source>
</evidence>
<organism evidence="2 3">
    <name type="scientific">Nocardia colli</name>
    <dbReference type="NCBI Taxonomy" id="2545717"/>
    <lineage>
        <taxon>Bacteria</taxon>
        <taxon>Bacillati</taxon>
        <taxon>Actinomycetota</taxon>
        <taxon>Actinomycetes</taxon>
        <taxon>Mycobacteriales</taxon>
        <taxon>Nocardiaceae</taxon>
        <taxon>Nocardia</taxon>
    </lineage>
</organism>
<dbReference type="OrthoDB" id="4329166at2"/>
<evidence type="ECO:0000313" key="3">
    <source>
        <dbReference type="Proteomes" id="UP000323876"/>
    </source>
</evidence>
<protein>
    <recommendedName>
        <fullName evidence="4">DUF4878 domain-containing protein</fullName>
    </recommendedName>
</protein>
<feature type="chain" id="PRO_5024373006" description="DUF4878 domain-containing protein" evidence="1">
    <location>
        <begin position="31"/>
        <end position="142"/>
    </location>
</feature>
<keyword evidence="3" id="KW-1185">Reference proteome</keyword>
<feature type="signal peptide" evidence="1">
    <location>
        <begin position="1"/>
        <end position="30"/>
    </location>
</feature>
<dbReference type="AlphaFoldDB" id="A0A5N0EF22"/>